<evidence type="ECO:0000313" key="9">
    <source>
        <dbReference type="Proteomes" id="UP000464054"/>
    </source>
</evidence>
<evidence type="ECO:0000313" key="8">
    <source>
        <dbReference type="EMBL" id="QHQ23229.1"/>
    </source>
</evidence>
<protein>
    <submittedName>
        <fullName evidence="7">Lysylphosphatidylglycerol synthase transmembrane domain-containing protein</fullName>
    </submittedName>
</protein>
<accession>A0AAP9IF05</accession>
<feature type="transmembrane region" description="Helical" evidence="6">
    <location>
        <begin position="78"/>
        <end position="97"/>
    </location>
</feature>
<dbReference type="PROSITE" id="PS51257">
    <property type="entry name" value="PROKAR_LIPOPROTEIN"/>
    <property type="match status" value="1"/>
</dbReference>
<feature type="transmembrane region" description="Helical" evidence="6">
    <location>
        <begin position="288"/>
        <end position="312"/>
    </location>
</feature>
<evidence type="ECO:0000256" key="1">
    <source>
        <dbReference type="ARBA" id="ARBA00004651"/>
    </source>
</evidence>
<name>A0AAP9IF05_9GAMM</name>
<dbReference type="EMBL" id="JBIXKD010000009">
    <property type="protein sequence ID" value="MFJ5321831.1"/>
    <property type="molecule type" value="Genomic_DNA"/>
</dbReference>
<feature type="transmembrane region" description="Helical" evidence="6">
    <location>
        <begin position="247"/>
        <end position="268"/>
    </location>
</feature>
<feature type="transmembrane region" description="Helical" evidence="6">
    <location>
        <begin position="129"/>
        <end position="147"/>
    </location>
</feature>
<dbReference type="Proteomes" id="UP001617714">
    <property type="component" value="Unassembled WGS sequence"/>
</dbReference>
<evidence type="ECO:0000256" key="2">
    <source>
        <dbReference type="ARBA" id="ARBA00022475"/>
    </source>
</evidence>
<dbReference type="Pfam" id="PF03706">
    <property type="entry name" value="LPG_synthase_TM"/>
    <property type="match status" value="1"/>
</dbReference>
<comment type="subcellular location">
    <subcellularLocation>
        <location evidence="1">Cell membrane</location>
        <topology evidence="1">Multi-pass membrane protein</topology>
    </subcellularLocation>
</comment>
<reference evidence="9" key="1">
    <citation type="submission" date="2019-11" db="EMBL/GenBank/DDBJ databases">
        <authorList>
            <person name="Jee S."/>
        </authorList>
    </citation>
    <scope>NUCLEOTIDE SEQUENCE [LARGE SCALE GENOMIC DNA]</scope>
    <source>
        <strain evidence="9">PZ1</strain>
    </source>
</reference>
<evidence type="ECO:0000256" key="3">
    <source>
        <dbReference type="ARBA" id="ARBA00022692"/>
    </source>
</evidence>
<dbReference type="AlphaFoldDB" id="A0AAP9IF05"/>
<reference evidence="7 10" key="3">
    <citation type="submission" date="2024-10" db="EMBL/GenBank/DDBJ databases">
        <authorList>
            <person name="Lu C.-H."/>
        </authorList>
    </citation>
    <scope>NUCLEOTIDE SEQUENCE [LARGE SCALE GENOMIC DNA]</scope>
    <source>
        <strain evidence="7 10">22QBSP01-2</strain>
    </source>
</reference>
<feature type="transmembrane region" description="Helical" evidence="6">
    <location>
        <begin position="207"/>
        <end position="227"/>
    </location>
</feature>
<evidence type="ECO:0000313" key="10">
    <source>
        <dbReference type="Proteomes" id="UP001617714"/>
    </source>
</evidence>
<keyword evidence="2" id="KW-1003">Cell membrane</keyword>
<evidence type="ECO:0000256" key="4">
    <source>
        <dbReference type="ARBA" id="ARBA00022989"/>
    </source>
</evidence>
<dbReference type="PANTHER" id="PTHR39087">
    <property type="entry name" value="UPF0104 MEMBRANE PROTEIN MJ1595"/>
    <property type="match status" value="1"/>
</dbReference>
<dbReference type="InterPro" id="IPR022791">
    <property type="entry name" value="L-PG_synthase/AglD"/>
</dbReference>
<keyword evidence="3 6" id="KW-0812">Transmembrane</keyword>
<feature type="transmembrane region" description="Helical" evidence="6">
    <location>
        <begin position="159"/>
        <end position="178"/>
    </location>
</feature>
<keyword evidence="4 6" id="KW-1133">Transmembrane helix</keyword>
<organism evidence="8 9">
    <name type="scientific">Pectobacterium parvum</name>
    <dbReference type="NCBI Taxonomy" id="2778550"/>
    <lineage>
        <taxon>Bacteria</taxon>
        <taxon>Pseudomonadati</taxon>
        <taxon>Pseudomonadota</taxon>
        <taxon>Gammaproteobacteria</taxon>
        <taxon>Enterobacterales</taxon>
        <taxon>Pectobacteriaceae</taxon>
        <taxon>Pectobacterium</taxon>
    </lineage>
</organism>
<evidence type="ECO:0000313" key="7">
    <source>
        <dbReference type="EMBL" id="MFJ5321831.1"/>
    </source>
</evidence>
<dbReference type="RefSeq" id="WP_161546659.1">
    <property type="nucleotide sequence ID" value="NZ_CP046377.1"/>
</dbReference>
<proteinExistence type="predicted"/>
<sequence length="330" mass="37404">MKKINKINMISIILIILTFIIVSCCFLLSSSFNIDSIISQFEHAELHYILLSGFCGIAGNYIKGIRWKKHQCNEKRKMSSAFGFFCISLGCLSDLIIPRSGELIRIKVTQRKCGGKFTEIMSGIILERITDAVIVISLLMFSAYAGFKLVTLSDSMTDVIAMVLRILTVISLFFWLFIKKVKAFARARLALATLINYFKSSMRYFNFTYAGMVLFLLSSTAWILYYLQTYYALIAVFGNHITIKQSLFVFLAGTVGMMIPIQGGIGTYHTSVMLALRPFSNDINANLAFALSMHLTYVVSIFISTFVIWAYLSVERLLSKEKNYECNRIE</sequence>
<evidence type="ECO:0000256" key="5">
    <source>
        <dbReference type="ARBA" id="ARBA00023136"/>
    </source>
</evidence>
<evidence type="ECO:0000256" key="6">
    <source>
        <dbReference type="SAM" id="Phobius"/>
    </source>
</evidence>
<feature type="transmembrane region" description="Helical" evidence="6">
    <location>
        <begin position="12"/>
        <end position="34"/>
    </location>
</feature>
<feature type="transmembrane region" description="Helical" evidence="6">
    <location>
        <begin position="46"/>
        <end position="66"/>
    </location>
</feature>
<dbReference type="EMBL" id="CP046377">
    <property type="protein sequence ID" value="QHQ23229.1"/>
    <property type="molecule type" value="Genomic_DNA"/>
</dbReference>
<dbReference type="GO" id="GO:0005886">
    <property type="term" value="C:plasma membrane"/>
    <property type="evidence" value="ECO:0007669"/>
    <property type="project" value="UniProtKB-SubCell"/>
</dbReference>
<keyword evidence="5 6" id="KW-0472">Membrane</keyword>
<keyword evidence="10" id="KW-1185">Reference proteome</keyword>
<dbReference type="PANTHER" id="PTHR39087:SF2">
    <property type="entry name" value="UPF0104 MEMBRANE PROTEIN MJ1595"/>
    <property type="match status" value="1"/>
</dbReference>
<dbReference type="Proteomes" id="UP000464054">
    <property type="component" value="Chromosome"/>
</dbReference>
<gene>
    <name evidence="7" type="ORF">ACIPSN_10765</name>
    <name evidence="8" type="ORF">GMX10_03395</name>
</gene>
<reference evidence="8" key="2">
    <citation type="journal article" date="2022" name="Plant Pathol J">
        <title>Comparative Genomic Analysis of Pathogenic Factors of Pectobacterium Species Isolated in South Korea Using Whole-Genome Sequencing.</title>
        <authorList>
            <person name="Jee S."/>
            <person name="Kang I.J."/>
            <person name="Bak G."/>
            <person name="Kang S."/>
            <person name="Lee J."/>
            <person name="Heu S."/>
            <person name="Hwang I."/>
        </authorList>
    </citation>
    <scope>NUCLEOTIDE SEQUENCE</scope>
    <source>
        <strain evidence="8">PZ1</strain>
    </source>
</reference>